<organism evidence="1">
    <name type="scientific">marine sediment metagenome</name>
    <dbReference type="NCBI Taxonomy" id="412755"/>
    <lineage>
        <taxon>unclassified sequences</taxon>
        <taxon>metagenomes</taxon>
        <taxon>ecological metagenomes</taxon>
    </lineage>
</organism>
<dbReference type="EMBL" id="LAZR01013135">
    <property type="protein sequence ID" value="KKM23383.1"/>
    <property type="molecule type" value="Genomic_DNA"/>
</dbReference>
<sequence>MTISQQAKEGIERSGYGISGDIGGIGRQTYFTPDGRRIRAIPSIRDYVIRKEGKVVESGTRDANYDKGWLPVMPTELKPHCAGCDNWHDTQVDVDKCIKEKKKKAVAWEKWAQDKQKGEAMEQAKETDELRNEVLELKGDMHTLMEQNKKLMEMMEAKNEVS</sequence>
<proteinExistence type="predicted"/>
<comment type="caution">
    <text evidence="1">The sequence shown here is derived from an EMBL/GenBank/DDBJ whole genome shotgun (WGS) entry which is preliminary data.</text>
</comment>
<dbReference type="AlphaFoldDB" id="A0A0F9KMF9"/>
<name>A0A0F9KMF9_9ZZZZ</name>
<evidence type="ECO:0000313" key="1">
    <source>
        <dbReference type="EMBL" id="KKM23383.1"/>
    </source>
</evidence>
<accession>A0A0F9KMF9</accession>
<protein>
    <submittedName>
        <fullName evidence="1">Uncharacterized protein</fullName>
    </submittedName>
</protein>
<gene>
    <name evidence="1" type="ORF">LCGC14_1615710</name>
</gene>
<reference evidence="1" key="1">
    <citation type="journal article" date="2015" name="Nature">
        <title>Complex archaea that bridge the gap between prokaryotes and eukaryotes.</title>
        <authorList>
            <person name="Spang A."/>
            <person name="Saw J.H."/>
            <person name="Jorgensen S.L."/>
            <person name="Zaremba-Niedzwiedzka K."/>
            <person name="Martijn J."/>
            <person name="Lind A.E."/>
            <person name="van Eijk R."/>
            <person name="Schleper C."/>
            <person name="Guy L."/>
            <person name="Ettema T.J."/>
        </authorList>
    </citation>
    <scope>NUCLEOTIDE SEQUENCE</scope>
</reference>